<dbReference type="OrthoDB" id="7831428at2"/>
<feature type="chain" id="PRO_5014332401" evidence="1">
    <location>
        <begin position="22"/>
        <end position="219"/>
    </location>
</feature>
<organism evidence="2 3">
    <name type="scientific">Vibrio diazotrophicus</name>
    <dbReference type="NCBI Taxonomy" id="685"/>
    <lineage>
        <taxon>Bacteria</taxon>
        <taxon>Pseudomonadati</taxon>
        <taxon>Pseudomonadota</taxon>
        <taxon>Gammaproteobacteria</taxon>
        <taxon>Vibrionales</taxon>
        <taxon>Vibrionaceae</taxon>
        <taxon>Vibrio</taxon>
    </lineage>
</organism>
<proteinExistence type="predicted"/>
<gene>
    <name evidence="2" type="ORF">C1N32_00195</name>
</gene>
<dbReference type="RefSeq" id="WP_102962597.1">
    <property type="nucleotide sequence ID" value="NZ_JAPWHJ010000005.1"/>
</dbReference>
<evidence type="ECO:0000256" key="1">
    <source>
        <dbReference type="SAM" id="SignalP"/>
    </source>
</evidence>
<dbReference type="NCBIfam" id="TIGR03360">
    <property type="entry name" value="VI_minor_1"/>
    <property type="match status" value="1"/>
</dbReference>
<dbReference type="Proteomes" id="UP000236449">
    <property type="component" value="Unassembled WGS sequence"/>
</dbReference>
<name>A0A2J8I8P9_VIBDI</name>
<dbReference type="EMBL" id="POSK01000001">
    <property type="protein sequence ID" value="PNI06917.1"/>
    <property type="molecule type" value="Genomic_DNA"/>
</dbReference>
<dbReference type="AlphaFoldDB" id="A0A2J8I8P9"/>
<reference evidence="2 3" key="1">
    <citation type="submission" date="2018-01" db="EMBL/GenBank/DDBJ databases">
        <title>Draft genome sequences of six Vibrio diazotrophicus strains isolated from deep-sea sediments of the Baltic Sea.</title>
        <authorList>
            <person name="Castillo D."/>
            <person name="Vandieken V."/>
            <person name="Chiang O."/>
            <person name="Middelboe M."/>
        </authorList>
    </citation>
    <scope>NUCLEOTIDE SEQUENCE [LARGE SCALE GENOMIC DNA]</scope>
    <source>
        <strain evidence="2 3">60.27F</strain>
    </source>
</reference>
<evidence type="ECO:0000313" key="2">
    <source>
        <dbReference type="EMBL" id="PNI06917.1"/>
    </source>
</evidence>
<dbReference type="InterPro" id="IPR017738">
    <property type="entry name" value="T6SS-assoc_VCA0118"/>
</dbReference>
<protein>
    <submittedName>
        <fullName evidence="2">Type VI secretion system-associated protein TagO</fullName>
    </submittedName>
</protein>
<keyword evidence="1" id="KW-0732">Signal</keyword>
<accession>A0A2J8I8P9</accession>
<evidence type="ECO:0000313" key="3">
    <source>
        <dbReference type="Proteomes" id="UP000236449"/>
    </source>
</evidence>
<sequence>MINRIFYLCCFLMCAKAFDVAIITSVSADYSSDIQQCINTRSRIERLSCFDRVFNVGLQQEGLTEPEKYPHSWLKAMKGIETEGGNLVLLTEGEGRGSKAWIILPALNQETQFSNNAKPILMFSCIDNLSRIEIALPSSVQDARVKVSLSNHVSQVWRSDDSGLLMSSARGLPAINMMKEIMHERRLLIRSNAPFIDGLQFNTEELSGSINALRQRCGW</sequence>
<comment type="caution">
    <text evidence="2">The sequence shown here is derived from an EMBL/GenBank/DDBJ whole genome shotgun (WGS) entry which is preliminary data.</text>
</comment>
<feature type="signal peptide" evidence="1">
    <location>
        <begin position="1"/>
        <end position="21"/>
    </location>
</feature>
<dbReference type="Pfam" id="PF11319">
    <property type="entry name" value="VasI"/>
    <property type="match status" value="1"/>
</dbReference>